<dbReference type="GO" id="GO:0022857">
    <property type="term" value="F:transmembrane transporter activity"/>
    <property type="evidence" value="ECO:0007669"/>
    <property type="project" value="InterPro"/>
</dbReference>
<dbReference type="GO" id="GO:0043190">
    <property type="term" value="C:ATP-binding cassette (ABC) transporter complex"/>
    <property type="evidence" value="ECO:0007669"/>
    <property type="project" value="InterPro"/>
</dbReference>
<feature type="transmembrane region" description="Helical" evidence="9">
    <location>
        <begin position="21"/>
        <end position="42"/>
    </location>
</feature>
<protein>
    <submittedName>
        <fullName evidence="11">Amino acid ABC transporter permease</fullName>
    </submittedName>
</protein>
<dbReference type="InterPro" id="IPR043429">
    <property type="entry name" value="ArtM/GltK/GlnP/TcyL/YhdX-like"/>
</dbReference>
<dbReference type="SUPFAM" id="SSF161098">
    <property type="entry name" value="MetI-like"/>
    <property type="match status" value="1"/>
</dbReference>
<evidence type="ECO:0000256" key="6">
    <source>
        <dbReference type="ARBA" id="ARBA00022970"/>
    </source>
</evidence>
<keyword evidence="5 9" id="KW-0812">Transmembrane</keyword>
<feature type="domain" description="ABC transmembrane type-1" evidence="10">
    <location>
        <begin position="19"/>
        <end position="208"/>
    </location>
</feature>
<dbReference type="KEGG" id="fcz:IMF26_09655"/>
<keyword evidence="4" id="KW-1003">Cell membrane</keyword>
<dbReference type="PANTHER" id="PTHR30614:SF20">
    <property type="entry name" value="GLUTAMINE TRANSPORT SYSTEM PERMEASE PROTEIN GLNP"/>
    <property type="match status" value="1"/>
</dbReference>
<evidence type="ECO:0000256" key="3">
    <source>
        <dbReference type="ARBA" id="ARBA00022448"/>
    </source>
</evidence>
<dbReference type="InterPro" id="IPR000515">
    <property type="entry name" value="MetI-like"/>
</dbReference>
<evidence type="ECO:0000256" key="4">
    <source>
        <dbReference type="ARBA" id="ARBA00022475"/>
    </source>
</evidence>
<evidence type="ECO:0000259" key="10">
    <source>
        <dbReference type="PROSITE" id="PS50928"/>
    </source>
</evidence>
<dbReference type="CDD" id="cd06261">
    <property type="entry name" value="TM_PBP2"/>
    <property type="match status" value="1"/>
</dbReference>
<dbReference type="Gene3D" id="1.10.3720.10">
    <property type="entry name" value="MetI-like"/>
    <property type="match status" value="1"/>
</dbReference>
<accession>A0AAT9LCN0</accession>
<dbReference type="InterPro" id="IPR010065">
    <property type="entry name" value="AA_ABC_transptr_permease_3TM"/>
</dbReference>
<keyword evidence="6" id="KW-0029">Amino-acid transport</keyword>
<evidence type="ECO:0000313" key="11">
    <source>
        <dbReference type="EMBL" id="QUL98278.1"/>
    </source>
</evidence>
<evidence type="ECO:0000256" key="7">
    <source>
        <dbReference type="ARBA" id="ARBA00022989"/>
    </source>
</evidence>
<reference evidence="11" key="2">
    <citation type="journal article" date="2023" name="Biology">
        <title>Prokaryotic Life Associated with Coal-Fire Gas Vents Revealed by Metagenomics.</title>
        <authorList>
            <person name="Kadnikov V.V."/>
            <person name="Mardanov A.V."/>
            <person name="Beletsky A.V."/>
            <person name="Karnachuk O.V."/>
            <person name="Ravin N.V."/>
        </authorList>
    </citation>
    <scope>NUCLEOTIDE SEQUENCE</scope>
    <source>
        <strain evidence="11">Bu02</strain>
    </source>
</reference>
<dbReference type="NCBIfam" id="TIGR01726">
    <property type="entry name" value="HEQRo_perm_3TM"/>
    <property type="match status" value="1"/>
</dbReference>
<gene>
    <name evidence="11" type="ORF">IMF26_09655</name>
</gene>
<dbReference type="AlphaFoldDB" id="A0AAT9LCN0"/>
<evidence type="ECO:0000256" key="5">
    <source>
        <dbReference type="ARBA" id="ARBA00022692"/>
    </source>
</evidence>
<evidence type="ECO:0000256" key="1">
    <source>
        <dbReference type="ARBA" id="ARBA00004651"/>
    </source>
</evidence>
<keyword evidence="8 9" id="KW-0472">Membrane</keyword>
<proteinExistence type="inferred from homology"/>
<dbReference type="EMBL" id="CP062796">
    <property type="protein sequence ID" value="QUL98278.1"/>
    <property type="molecule type" value="Genomic_DNA"/>
</dbReference>
<keyword evidence="3 9" id="KW-0813">Transport</keyword>
<comment type="subcellular location">
    <subcellularLocation>
        <location evidence="1 9">Cell membrane</location>
        <topology evidence="1 9">Multi-pass membrane protein</topology>
    </subcellularLocation>
</comment>
<keyword evidence="7 9" id="KW-1133">Transmembrane helix</keyword>
<evidence type="ECO:0000256" key="9">
    <source>
        <dbReference type="RuleBase" id="RU363032"/>
    </source>
</evidence>
<evidence type="ECO:0000256" key="2">
    <source>
        <dbReference type="ARBA" id="ARBA00010072"/>
    </source>
</evidence>
<dbReference type="GO" id="GO:0006865">
    <property type="term" value="P:amino acid transport"/>
    <property type="evidence" value="ECO:0007669"/>
    <property type="project" value="UniProtKB-KW"/>
</dbReference>
<reference evidence="11" key="1">
    <citation type="submission" date="2020-10" db="EMBL/GenBank/DDBJ databases">
        <authorList>
            <person name="Kadnikov V."/>
            <person name="Beletsky A.V."/>
            <person name="Mardanov A.V."/>
            <person name="Karnachuk O.V."/>
            <person name="Ravin N.V."/>
        </authorList>
    </citation>
    <scope>NUCLEOTIDE SEQUENCE</scope>
    <source>
        <strain evidence="11">Bu02</strain>
    </source>
</reference>
<name>A0AAT9LCN0_9FIRM</name>
<dbReference type="Pfam" id="PF00528">
    <property type="entry name" value="BPD_transp_1"/>
    <property type="match status" value="1"/>
</dbReference>
<dbReference type="FunFam" id="1.10.3720.10:FF:000033">
    <property type="entry name" value="Polar amino acid ABC transporter permease"/>
    <property type="match status" value="1"/>
</dbReference>
<dbReference type="InterPro" id="IPR035906">
    <property type="entry name" value="MetI-like_sf"/>
</dbReference>
<feature type="transmembrane region" description="Helical" evidence="9">
    <location>
        <begin position="187"/>
        <end position="208"/>
    </location>
</feature>
<dbReference type="PANTHER" id="PTHR30614">
    <property type="entry name" value="MEMBRANE COMPONENT OF AMINO ACID ABC TRANSPORTER"/>
    <property type="match status" value="1"/>
</dbReference>
<organism evidence="11">
    <name type="scientific">Candidatus Fermentithermobacillus carboniphilus</name>
    <dbReference type="NCBI Taxonomy" id="3085328"/>
    <lineage>
        <taxon>Bacteria</taxon>
        <taxon>Bacillati</taxon>
        <taxon>Bacillota</taxon>
        <taxon>Candidatus Fermentithermobacillia</taxon>
        <taxon>Candidatus Fermentithermobacillales</taxon>
        <taxon>Candidatus Fermentithermobacillaceae</taxon>
        <taxon>Candidatus Fermentithermobacillus</taxon>
    </lineage>
</organism>
<sequence length="221" mass="24802">MTYDVEAVARYLPFLLRGITVTLQFTVLSFVLGSVLGLVFALGRISRNPVLRVPCRAYIDFIRGTPLLAQIYLVHFGFPQMFGYKPVGWVDAVVALTLNSAAYVAEIFRAGIESIERGQMEAARSLGMTYSQAMRYVVLPQAFRRVVPPMGNEFIALLKESSLVSVIGMEDLMMKARMMAGRSFKAFEAYFTIALIYLALTFTFARLLDFLERRIKTNGHG</sequence>
<comment type="similarity">
    <text evidence="2">Belongs to the binding-protein-dependent transport system permease family. HisMQ subfamily.</text>
</comment>
<dbReference type="PROSITE" id="PS50928">
    <property type="entry name" value="ABC_TM1"/>
    <property type="match status" value="1"/>
</dbReference>
<evidence type="ECO:0000256" key="8">
    <source>
        <dbReference type="ARBA" id="ARBA00023136"/>
    </source>
</evidence>